<comment type="similarity">
    <text evidence="1 8">Belongs to the bacterial histone-like protein family.</text>
</comment>
<dbReference type="PANTHER" id="PTHR33175">
    <property type="entry name" value="DNA-BINDING PROTEIN HU"/>
    <property type="match status" value="1"/>
</dbReference>
<feature type="region of interest" description="Disordered" evidence="9">
    <location>
        <begin position="119"/>
        <end position="147"/>
    </location>
</feature>
<name>A0A9W6GUZ5_9HYPH</name>
<dbReference type="InterPro" id="IPR000119">
    <property type="entry name" value="Hist_DNA-bd"/>
</dbReference>
<gene>
    <name evidence="10" type="ORF">LMG27198_25280</name>
</gene>
<keyword evidence="11" id="KW-1185">Reference proteome</keyword>
<feature type="region of interest" description="Disordered" evidence="9">
    <location>
        <begin position="1"/>
        <end position="20"/>
    </location>
</feature>
<comment type="caution">
    <text evidence="10">The sequence shown here is derived from an EMBL/GenBank/DDBJ whole genome shotgun (WGS) entry which is preliminary data.</text>
</comment>
<evidence type="ECO:0000256" key="2">
    <source>
        <dbReference type="ARBA" id="ARBA00018329"/>
    </source>
</evidence>
<accession>A0A9W6GUZ5</accession>
<dbReference type="GO" id="GO:0003677">
    <property type="term" value="F:DNA binding"/>
    <property type="evidence" value="ECO:0007669"/>
    <property type="project" value="UniProtKB-KW"/>
</dbReference>
<dbReference type="AlphaFoldDB" id="A0A9W6GUZ5"/>
<dbReference type="Pfam" id="PF00216">
    <property type="entry name" value="Bac_DNA_binding"/>
    <property type="match status" value="1"/>
</dbReference>
<dbReference type="GO" id="GO:0006310">
    <property type="term" value="P:DNA recombination"/>
    <property type="evidence" value="ECO:0007669"/>
    <property type="project" value="UniProtKB-KW"/>
</dbReference>
<evidence type="ECO:0000256" key="6">
    <source>
        <dbReference type="ARBA" id="ARBA00023163"/>
    </source>
</evidence>
<dbReference type="GO" id="GO:0006417">
    <property type="term" value="P:regulation of translation"/>
    <property type="evidence" value="ECO:0007669"/>
    <property type="project" value="UniProtKB-KW"/>
</dbReference>
<protein>
    <recommendedName>
        <fullName evidence="2">Integration host factor subunit alpha</fullName>
    </recommendedName>
</protein>
<evidence type="ECO:0000256" key="3">
    <source>
        <dbReference type="ARBA" id="ARBA00022845"/>
    </source>
</evidence>
<keyword evidence="4" id="KW-0805">Transcription regulation</keyword>
<evidence type="ECO:0000313" key="10">
    <source>
        <dbReference type="EMBL" id="GLI93536.1"/>
    </source>
</evidence>
<organism evidence="10 11">
    <name type="scientific">Methylocystis echinoides</name>
    <dbReference type="NCBI Taxonomy" id="29468"/>
    <lineage>
        <taxon>Bacteria</taxon>
        <taxon>Pseudomonadati</taxon>
        <taxon>Pseudomonadota</taxon>
        <taxon>Alphaproteobacteria</taxon>
        <taxon>Hyphomicrobiales</taxon>
        <taxon>Methylocystaceae</taxon>
        <taxon>Methylocystis</taxon>
    </lineage>
</organism>
<evidence type="ECO:0000256" key="1">
    <source>
        <dbReference type="ARBA" id="ARBA00010529"/>
    </source>
</evidence>
<evidence type="ECO:0000256" key="7">
    <source>
        <dbReference type="ARBA" id="ARBA00023172"/>
    </source>
</evidence>
<dbReference type="SUPFAM" id="SSF47729">
    <property type="entry name" value="IHF-like DNA-binding proteins"/>
    <property type="match status" value="1"/>
</dbReference>
<sequence>MTQSKPSALPDGELSASDPLKTVTRADLSEAVHRHTGLGRAECAKYVEMVLDEIFEAIVTRNDVKLSSFGAFQIRAKREREGRNPKTGKEAKITARLVVTFKPSNVLRARVNSDFKVAAPAQTGDGKGNGAVKRRADGKTTGVTLGA</sequence>
<proteinExistence type="inferred from homology"/>
<dbReference type="Proteomes" id="UP001144323">
    <property type="component" value="Unassembled WGS sequence"/>
</dbReference>
<keyword evidence="5" id="KW-0238">DNA-binding</keyword>
<dbReference type="GO" id="GO:0009893">
    <property type="term" value="P:positive regulation of metabolic process"/>
    <property type="evidence" value="ECO:0007669"/>
    <property type="project" value="UniProtKB-ARBA"/>
</dbReference>
<dbReference type="InterPro" id="IPR020816">
    <property type="entry name" value="Histone-like_DNA-bd_CS"/>
</dbReference>
<dbReference type="NCBIfam" id="NF001401">
    <property type="entry name" value="PRK00285.1"/>
    <property type="match status" value="1"/>
</dbReference>
<dbReference type="CDD" id="cd13835">
    <property type="entry name" value="IHF_A"/>
    <property type="match status" value="1"/>
</dbReference>
<dbReference type="GO" id="GO:0030527">
    <property type="term" value="F:structural constituent of chromatin"/>
    <property type="evidence" value="ECO:0007669"/>
    <property type="project" value="InterPro"/>
</dbReference>
<dbReference type="PRINTS" id="PR01727">
    <property type="entry name" value="DNABINDINGHU"/>
</dbReference>
<dbReference type="SMART" id="SM00411">
    <property type="entry name" value="BHL"/>
    <property type="match status" value="1"/>
</dbReference>
<evidence type="ECO:0000256" key="9">
    <source>
        <dbReference type="SAM" id="MobiDB-lite"/>
    </source>
</evidence>
<evidence type="ECO:0000256" key="8">
    <source>
        <dbReference type="RuleBase" id="RU003939"/>
    </source>
</evidence>
<dbReference type="InterPro" id="IPR005684">
    <property type="entry name" value="IHF_alpha"/>
</dbReference>
<keyword evidence="7" id="KW-0233">DNA recombination</keyword>
<dbReference type="InterPro" id="IPR010992">
    <property type="entry name" value="IHF-like_DNA-bd_dom_sf"/>
</dbReference>
<evidence type="ECO:0000256" key="4">
    <source>
        <dbReference type="ARBA" id="ARBA00023015"/>
    </source>
</evidence>
<dbReference type="EMBL" id="BSEC01000001">
    <property type="protein sequence ID" value="GLI93536.1"/>
    <property type="molecule type" value="Genomic_DNA"/>
</dbReference>
<dbReference type="PROSITE" id="PS00045">
    <property type="entry name" value="HISTONE_LIKE"/>
    <property type="match status" value="1"/>
</dbReference>
<keyword evidence="6" id="KW-0804">Transcription</keyword>
<dbReference type="Gene3D" id="4.10.520.10">
    <property type="entry name" value="IHF-like DNA-binding proteins"/>
    <property type="match status" value="1"/>
</dbReference>
<dbReference type="PANTHER" id="PTHR33175:SF2">
    <property type="entry name" value="INTEGRATION HOST FACTOR SUBUNIT ALPHA"/>
    <property type="match status" value="1"/>
</dbReference>
<evidence type="ECO:0000313" key="11">
    <source>
        <dbReference type="Proteomes" id="UP001144323"/>
    </source>
</evidence>
<evidence type="ECO:0000256" key="5">
    <source>
        <dbReference type="ARBA" id="ARBA00023125"/>
    </source>
</evidence>
<dbReference type="GO" id="GO:0005829">
    <property type="term" value="C:cytosol"/>
    <property type="evidence" value="ECO:0007669"/>
    <property type="project" value="TreeGrafter"/>
</dbReference>
<keyword evidence="3" id="KW-0810">Translation regulation</keyword>
<dbReference type="RefSeq" id="WP_281803396.1">
    <property type="nucleotide sequence ID" value="NZ_BSEC01000001.1"/>
</dbReference>
<dbReference type="GO" id="GO:0006355">
    <property type="term" value="P:regulation of DNA-templated transcription"/>
    <property type="evidence" value="ECO:0007669"/>
    <property type="project" value="InterPro"/>
</dbReference>
<reference evidence="10" key="1">
    <citation type="journal article" date="2023" name="Int. J. Syst. Evol. Microbiol.">
        <title>Methylocystis iwaonis sp. nov., a type II methane-oxidizing bacterium from surface soil of a rice paddy field in Japan, and emended description of the genus Methylocystis (ex Whittenbury et al. 1970) Bowman et al. 1993.</title>
        <authorList>
            <person name="Kaise H."/>
            <person name="Sawadogo J.B."/>
            <person name="Alam M.S."/>
            <person name="Ueno C."/>
            <person name="Dianou D."/>
            <person name="Shinjo R."/>
            <person name="Asakawa S."/>
        </authorList>
    </citation>
    <scope>NUCLEOTIDE SEQUENCE</scope>
    <source>
        <strain evidence="10">LMG27198</strain>
    </source>
</reference>